<dbReference type="InterPro" id="IPR017896">
    <property type="entry name" value="4Fe4S_Fe-S-bd"/>
</dbReference>
<evidence type="ECO:0000256" key="3">
    <source>
        <dbReference type="ARBA" id="ARBA00022737"/>
    </source>
</evidence>
<dbReference type="GO" id="GO:0046872">
    <property type="term" value="F:metal ion binding"/>
    <property type="evidence" value="ECO:0007669"/>
    <property type="project" value="UniProtKB-KW"/>
</dbReference>
<dbReference type="GO" id="GO:0051539">
    <property type="term" value="F:4 iron, 4 sulfur cluster binding"/>
    <property type="evidence" value="ECO:0007669"/>
    <property type="project" value="UniProtKB-KW"/>
</dbReference>
<evidence type="ECO:0000313" key="7">
    <source>
        <dbReference type="EMBL" id="RDC63350.1"/>
    </source>
</evidence>
<keyword evidence="8" id="KW-1185">Reference proteome</keyword>
<dbReference type="GO" id="GO:0016020">
    <property type="term" value="C:membrane"/>
    <property type="evidence" value="ECO:0007669"/>
    <property type="project" value="InterPro"/>
</dbReference>
<dbReference type="AlphaFoldDB" id="A0A369QGD2"/>
<dbReference type="Proteomes" id="UP000253919">
    <property type="component" value="Unassembled WGS sequence"/>
</dbReference>
<evidence type="ECO:0000256" key="1">
    <source>
        <dbReference type="ARBA" id="ARBA00022485"/>
    </source>
</evidence>
<feature type="domain" description="4Fe-4S ferredoxin-type" evidence="6">
    <location>
        <begin position="55"/>
        <end position="86"/>
    </location>
</feature>
<keyword evidence="7" id="KW-0830">Ubiquinone</keyword>
<keyword evidence="7" id="KW-0560">Oxidoreductase</keyword>
<dbReference type="GO" id="GO:0016651">
    <property type="term" value="F:oxidoreductase activity, acting on NAD(P)H"/>
    <property type="evidence" value="ECO:0007669"/>
    <property type="project" value="InterPro"/>
</dbReference>
<sequence length="174" mass="19888">MNSLWGGLMLSWHHLRKAGKRRNQSYISDPDYFAQKEGLVTLKYPYEALPVPDNGRYRLHNEMDDCIVCDLCAKICPVNCIEIESIKATEEIGVTSDGTKKRLYAPKFDIDLAKCCYCGLCTTVCPTDCLTMTKVYDFPEIDIKNMIYHFTDLTPEQAREKQALFEKQQAAKGK</sequence>
<evidence type="ECO:0000313" key="8">
    <source>
        <dbReference type="Proteomes" id="UP000253919"/>
    </source>
</evidence>
<keyword evidence="5" id="KW-0411">Iron-sulfur</keyword>
<dbReference type="PROSITE" id="PS00198">
    <property type="entry name" value="4FE4S_FER_1"/>
    <property type="match status" value="2"/>
</dbReference>
<evidence type="ECO:0000256" key="5">
    <source>
        <dbReference type="ARBA" id="ARBA00023014"/>
    </source>
</evidence>
<dbReference type="EC" id="1.6.5.3" evidence="7"/>
<dbReference type="RefSeq" id="WP_233507428.1">
    <property type="nucleotide sequence ID" value="NZ_QASA01000001.1"/>
</dbReference>
<dbReference type="PROSITE" id="PS51379">
    <property type="entry name" value="4FE4S_FER_2"/>
    <property type="match status" value="2"/>
</dbReference>
<dbReference type="Pfam" id="PF12838">
    <property type="entry name" value="Fer4_7"/>
    <property type="match status" value="1"/>
</dbReference>
<dbReference type="Gene3D" id="3.30.70.3270">
    <property type="match status" value="1"/>
</dbReference>
<organism evidence="7 8">
    <name type="scientific">Adhaeribacter pallidiroseus</name>
    <dbReference type="NCBI Taxonomy" id="2072847"/>
    <lineage>
        <taxon>Bacteria</taxon>
        <taxon>Pseudomonadati</taxon>
        <taxon>Bacteroidota</taxon>
        <taxon>Cytophagia</taxon>
        <taxon>Cytophagales</taxon>
        <taxon>Hymenobacteraceae</taxon>
        <taxon>Adhaeribacter</taxon>
    </lineage>
</organism>
<keyword evidence="4" id="KW-0408">Iron</keyword>
<keyword evidence="3" id="KW-0677">Repeat</keyword>
<protein>
    <submittedName>
        <fullName evidence="7">NADH:ubiquinone reductase (H(+)-translocating)</fullName>
        <ecNumber evidence="7">1.6.5.3</ecNumber>
    </submittedName>
</protein>
<evidence type="ECO:0000256" key="2">
    <source>
        <dbReference type="ARBA" id="ARBA00022723"/>
    </source>
</evidence>
<dbReference type="EMBL" id="QASA01000001">
    <property type="protein sequence ID" value="RDC63350.1"/>
    <property type="molecule type" value="Genomic_DNA"/>
</dbReference>
<feature type="domain" description="4Fe-4S ferredoxin-type" evidence="6">
    <location>
        <begin position="106"/>
        <end position="135"/>
    </location>
</feature>
<dbReference type="PANTHER" id="PTHR10849">
    <property type="entry name" value="NADH DEHYDROGENASE UBIQUINONE IRON-SULFUR PROTEIN 8, MITOCHONDRIAL"/>
    <property type="match status" value="1"/>
</dbReference>
<keyword evidence="2" id="KW-0479">Metal-binding</keyword>
<keyword evidence="1" id="KW-0004">4Fe-4S</keyword>
<comment type="caution">
    <text evidence="7">The sequence shown here is derived from an EMBL/GenBank/DDBJ whole genome shotgun (WGS) entry which is preliminary data.</text>
</comment>
<evidence type="ECO:0000259" key="6">
    <source>
        <dbReference type="PROSITE" id="PS51379"/>
    </source>
</evidence>
<accession>A0A369QGD2</accession>
<evidence type="ECO:0000256" key="4">
    <source>
        <dbReference type="ARBA" id="ARBA00023004"/>
    </source>
</evidence>
<name>A0A369QGD2_9BACT</name>
<reference evidence="7 8" key="1">
    <citation type="submission" date="2018-04" db="EMBL/GenBank/DDBJ databases">
        <title>Adhaeribacter sp. HMF7616 genome sequencing and assembly.</title>
        <authorList>
            <person name="Kang H."/>
            <person name="Kang J."/>
            <person name="Cha I."/>
            <person name="Kim H."/>
            <person name="Joh K."/>
        </authorList>
    </citation>
    <scope>NUCLEOTIDE SEQUENCE [LARGE SCALE GENOMIC DNA]</scope>
    <source>
        <strain evidence="7 8">HMF7616</strain>
    </source>
</reference>
<dbReference type="SUPFAM" id="SSF54862">
    <property type="entry name" value="4Fe-4S ferredoxins"/>
    <property type="match status" value="1"/>
</dbReference>
<gene>
    <name evidence="7" type="ORF">AHMF7616_01953</name>
</gene>
<dbReference type="InterPro" id="IPR010226">
    <property type="entry name" value="NADH_quinone_OxRdtase_chainI"/>
</dbReference>
<proteinExistence type="predicted"/>
<dbReference type="InterPro" id="IPR017900">
    <property type="entry name" value="4Fe4S_Fe_S_CS"/>
</dbReference>